<sequence length="261" mass="30083">MSPLMSFGSVKSDIISLPRKKAHRMSRSSGAYVLNRRGPLVKQDRLQRQDCLQCFWDKIRAQYKPRLVHNSPPYEIGFAKRHIIQSSHKDFSQQDLCEGRELLQKGLSHLSNSTFRKAALVKQASAQDKKHAVIHTTWKLELIERQKSFMQSLWKEQEEELKIAEAEMEFFRQLVCERGLPALQEDQQYFEAIFVEELDDLDVANEQHRQFTSHARKRVAALPNSSDTELSPDELVADYDSQAYDSHSDGGSDDLIYGANE</sequence>
<dbReference type="AlphaFoldDB" id="A0A9P7A469"/>
<comment type="caution">
    <text evidence="2">The sequence shown here is derived from an EMBL/GenBank/DDBJ whole genome shotgun (WGS) entry which is preliminary data.</text>
</comment>
<evidence type="ECO:0000256" key="1">
    <source>
        <dbReference type="SAM" id="MobiDB-lite"/>
    </source>
</evidence>
<dbReference type="OrthoDB" id="2658914at2759"/>
<reference evidence="2" key="1">
    <citation type="journal article" date="2020" name="New Phytol.">
        <title>Comparative genomics reveals dynamic genome evolution in host specialist ectomycorrhizal fungi.</title>
        <authorList>
            <person name="Lofgren L.A."/>
            <person name="Nguyen N.H."/>
            <person name="Vilgalys R."/>
            <person name="Ruytinx J."/>
            <person name="Liao H.L."/>
            <person name="Branco S."/>
            <person name="Kuo A."/>
            <person name="LaButti K."/>
            <person name="Lipzen A."/>
            <person name="Andreopoulos W."/>
            <person name="Pangilinan J."/>
            <person name="Riley R."/>
            <person name="Hundley H."/>
            <person name="Na H."/>
            <person name="Barry K."/>
            <person name="Grigoriev I.V."/>
            <person name="Stajich J.E."/>
            <person name="Kennedy P.G."/>
        </authorList>
    </citation>
    <scope>NUCLEOTIDE SEQUENCE</scope>
    <source>
        <strain evidence="2">DOB743</strain>
    </source>
</reference>
<name>A0A9P7A469_9AGAM</name>
<accession>A0A9P7A469</accession>
<organism evidence="2 3">
    <name type="scientific">Suillus placidus</name>
    <dbReference type="NCBI Taxonomy" id="48579"/>
    <lineage>
        <taxon>Eukaryota</taxon>
        <taxon>Fungi</taxon>
        <taxon>Dikarya</taxon>
        <taxon>Basidiomycota</taxon>
        <taxon>Agaricomycotina</taxon>
        <taxon>Agaricomycetes</taxon>
        <taxon>Agaricomycetidae</taxon>
        <taxon>Boletales</taxon>
        <taxon>Suillineae</taxon>
        <taxon>Suillaceae</taxon>
        <taxon>Suillus</taxon>
    </lineage>
</organism>
<keyword evidence="3" id="KW-1185">Reference proteome</keyword>
<evidence type="ECO:0000313" key="3">
    <source>
        <dbReference type="Proteomes" id="UP000714275"/>
    </source>
</evidence>
<gene>
    <name evidence="2" type="ORF">EV702DRAFT_1041819</name>
</gene>
<dbReference type="EMBL" id="JABBWD010000004">
    <property type="protein sequence ID" value="KAG1782104.1"/>
    <property type="molecule type" value="Genomic_DNA"/>
</dbReference>
<dbReference type="Proteomes" id="UP000714275">
    <property type="component" value="Unassembled WGS sequence"/>
</dbReference>
<proteinExistence type="predicted"/>
<feature type="region of interest" description="Disordered" evidence="1">
    <location>
        <begin position="242"/>
        <end position="261"/>
    </location>
</feature>
<evidence type="ECO:0000313" key="2">
    <source>
        <dbReference type="EMBL" id="KAG1782104.1"/>
    </source>
</evidence>
<protein>
    <submittedName>
        <fullName evidence="2">Uncharacterized protein</fullName>
    </submittedName>
</protein>